<dbReference type="InParanoid" id="A0A084QMC5"/>
<name>A0A084QMC5_STAC4</name>
<accession>A0A084QMC5</accession>
<evidence type="ECO:0000313" key="2">
    <source>
        <dbReference type="Proteomes" id="UP000028524"/>
    </source>
</evidence>
<dbReference type="HOGENOM" id="CLU_175000_0_0_1"/>
<dbReference type="AlphaFoldDB" id="A0A084QMC5"/>
<proteinExistence type="predicted"/>
<dbReference type="Proteomes" id="UP000028524">
    <property type="component" value="Unassembled WGS sequence"/>
</dbReference>
<gene>
    <name evidence="1" type="ORF">S40285_10068</name>
</gene>
<organism evidence="1 2">
    <name type="scientific">Stachybotrys chlorohalonatus (strain IBT 40285)</name>
    <dbReference type="NCBI Taxonomy" id="1283841"/>
    <lineage>
        <taxon>Eukaryota</taxon>
        <taxon>Fungi</taxon>
        <taxon>Dikarya</taxon>
        <taxon>Ascomycota</taxon>
        <taxon>Pezizomycotina</taxon>
        <taxon>Sordariomycetes</taxon>
        <taxon>Hypocreomycetidae</taxon>
        <taxon>Hypocreales</taxon>
        <taxon>Stachybotryaceae</taxon>
        <taxon>Stachybotrys</taxon>
    </lineage>
</organism>
<dbReference type="EMBL" id="KL660620">
    <property type="protein sequence ID" value="KFA65110.1"/>
    <property type="molecule type" value="Genomic_DNA"/>
</dbReference>
<sequence>MSYVLSAQADLECLIEAETTRHNFLLQHPTHFALTLIEGISEEAKDFIGWMTQLSGGSAAELDNTLAESHLGVPIFLFISTRKSIDY</sequence>
<evidence type="ECO:0000313" key="1">
    <source>
        <dbReference type="EMBL" id="KFA65110.1"/>
    </source>
</evidence>
<dbReference type="OrthoDB" id="10324154at2759"/>
<protein>
    <submittedName>
        <fullName evidence="1">Uncharacterized protein</fullName>
    </submittedName>
</protein>
<keyword evidence="2" id="KW-1185">Reference proteome</keyword>
<reference evidence="1 2" key="1">
    <citation type="journal article" date="2014" name="BMC Genomics">
        <title>Comparative genome sequencing reveals chemotype-specific gene clusters in the toxigenic black mold Stachybotrys.</title>
        <authorList>
            <person name="Semeiks J."/>
            <person name="Borek D."/>
            <person name="Otwinowski Z."/>
            <person name="Grishin N.V."/>
        </authorList>
    </citation>
    <scope>NUCLEOTIDE SEQUENCE [LARGE SCALE GENOMIC DNA]</scope>
    <source>
        <strain evidence="1 2">IBT 40285</strain>
    </source>
</reference>